<feature type="domain" description="HTH araC/xylS-type" evidence="5">
    <location>
        <begin position="243"/>
        <end position="347"/>
    </location>
</feature>
<dbReference type="SMART" id="SM00342">
    <property type="entry name" value="HTH_ARAC"/>
    <property type="match status" value="1"/>
</dbReference>
<keyword evidence="3" id="KW-0804">Transcription</keyword>
<dbReference type="Proteomes" id="UP001363035">
    <property type="component" value="Unassembled WGS sequence"/>
</dbReference>
<feature type="transmembrane region" description="Helical" evidence="4">
    <location>
        <begin position="109"/>
        <end position="131"/>
    </location>
</feature>
<gene>
    <name evidence="6" type="ORF">VJ786_13395</name>
</gene>
<evidence type="ECO:0000256" key="1">
    <source>
        <dbReference type="ARBA" id="ARBA00023015"/>
    </source>
</evidence>
<evidence type="ECO:0000256" key="3">
    <source>
        <dbReference type="ARBA" id="ARBA00023163"/>
    </source>
</evidence>
<proteinExistence type="predicted"/>
<keyword evidence="4" id="KW-0472">Membrane</keyword>
<organism evidence="6 7">
    <name type="scientific">Sphingobacterium tenebrionis</name>
    <dbReference type="NCBI Taxonomy" id="3111775"/>
    <lineage>
        <taxon>Bacteria</taxon>
        <taxon>Pseudomonadati</taxon>
        <taxon>Bacteroidota</taxon>
        <taxon>Sphingobacteriia</taxon>
        <taxon>Sphingobacteriales</taxon>
        <taxon>Sphingobacteriaceae</taxon>
        <taxon>Sphingobacterium</taxon>
    </lineage>
</organism>
<comment type="caution">
    <text evidence="6">The sequence shown here is derived from an EMBL/GenBank/DDBJ whole genome shotgun (WGS) entry which is preliminary data.</text>
</comment>
<accession>A0ABU8I8Z8</accession>
<keyword evidence="4" id="KW-1133">Transmembrane helix</keyword>
<dbReference type="PROSITE" id="PS01124">
    <property type="entry name" value="HTH_ARAC_FAMILY_2"/>
    <property type="match status" value="1"/>
</dbReference>
<feature type="transmembrane region" description="Helical" evidence="4">
    <location>
        <begin position="152"/>
        <end position="173"/>
    </location>
</feature>
<dbReference type="PROSITE" id="PS00041">
    <property type="entry name" value="HTH_ARAC_FAMILY_1"/>
    <property type="match status" value="1"/>
</dbReference>
<dbReference type="SUPFAM" id="SSF46689">
    <property type="entry name" value="Homeodomain-like"/>
    <property type="match status" value="1"/>
</dbReference>
<dbReference type="PANTHER" id="PTHR43280:SF29">
    <property type="entry name" value="ARAC-FAMILY TRANSCRIPTIONAL REGULATOR"/>
    <property type="match status" value="1"/>
</dbReference>
<evidence type="ECO:0000256" key="4">
    <source>
        <dbReference type="SAM" id="Phobius"/>
    </source>
</evidence>
<name>A0ABU8I8Z8_9SPHI</name>
<evidence type="ECO:0000259" key="5">
    <source>
        <dbReference type="PROSITE" id="PS01124"/>
    </source>
</evidence>
<feature type="transmembrane region" description="Helical" evidence="4">
    <location>
        <begin position="179"/>
        <end position="199"/>
    </location>
</feature>
<evidence type="ECO:0000313" key="7">
    <source>
        <dbReference type="Proteomes" id="UP001363035"/>
    </source>
</evidence>
<dbReference type="EMBL" id="JAYLLN010000037">
    <property type="protein sequence ID" value="MEI5985894.1"/>
    <property type="molecule type" value="Genomic_DNA"/>
</dbReference>
<keyword evidence="1" id="KW-0805">Transcription regulation</keyword>
<protein>
    <submittedName>
        <fullName evidence="6">AraC family transcriptional regulator</fullName>
    </submittedName>
</protein>
<keyword evidence="7" id="KW-1185">Reference proteome</keyword>
<feature type="transmembrane region" description="Helical" evidence="4">
    <location>
        <begin position="48"/>
        <end position="72"/>
    </location>
</feature>
<evidence type="ECO:0000313" key="6">
    <source>
        <dbReference type="EMBL" id="MEI5985894.1"/>
    </source>
</evidence>
<dbReference type="InterPro" id="IPR018062">
    <property type="entry name" value="HTH_AraC-typ_CS"/>
</dbReference>
<dbReference type="Gene3D" id="1.10.10.60">
    <property type="entry name" value="Homeodomain-like"/>
    <property type="match status" value="1"/>
</dbReference>
<sequence length="349" mass="40913">MFLLAFLNFSHAVQVNRKANIWFGVFAIFWSTFWLDEMLYLGSLKHHVIYQVGVVFIQFLVPLTFLISVYYYTNPDYKFGKYRIILFLVPLLILIALSLKEVLSEKTYHILILVLFFSHAITCVVLAYFKVHRHQKLIQSFSSHTQDVDLRWIKYIIYSFIASSLLILAYNLLLPTRNLNIFANLFFLFILYLVAFYSIRQKEIFPKGLDIVEELEKSEEEESNPNQQKIKLMSDEDLLAGKERLMLLMEQQEAFLDTELNLLKLANQMELSSHQLSYIINNGFQQNFFQFINSFRVERAKELLLDPKMMPYNIVSIGFSSGFNSKTAFNTVFKNSTGLTPTAYRQQHS</sequence>
<evidence type="ECO:0000256" key="2">
    <source>
        <dbReference type="ARBA" id="ARBA00023125"/>
    </source>
</evidence>
<feature type="transmembrane region" description="Helical" evidence="4">
    <location>
        <begin position="84"/>
        <end position="103"/>
    </location>
</feature>
<reference evidence="6 7" key="1">
    <citation type="submission" date="2024-01" db="EMBL/GenBank/DDBJ databases">
        <title>Sphingobacterium tenebrionis sp. nov., a novel endophyte isolated from tenebrio molitor intestines.</title>
        <authorList>
            <person name="Zhang C."/>
        </authorList>
    </citation>
    <scope>NUCLEOTIDE SEQUENCE [LARGE SCALE GENOMIC DNA]</scope>
    <source>
        <strain evidence="6 7">PU5-4</strain>
    </source>
</reference>
<dbReference type="InterPro" id="IPR018060">
    <property type="entry name" value="HTH_AraC"/>
</dbReference>
<dbReference type="InterPro" id="IPR009057">
    <property type="entry name" value="Homeodomain-like_sf"/>
</dbReference>
<dbReference type="RefSeq" id="WP_336557882.1">
    <property type="nucleotide sequence ID" value="NZ_JAYLLN010000037.1"/>
</dbReference>
<feature type="transmembrane region" description="Helical" evidence="4">
    <location>
        <begin position="21"/>
        <end position="42"/>
    </location>
</feature>
<dbReference type="Pfam" id="PF12833">
    <property type="entry name" value="HTH_18"/>
    <property type="match status" value="1"/>
</dbReference>
<keyword evidence="2" id="KW-0238">DNA-binding</keyword>
<dbReference type="PANTHER" id="PTHR43280">
    <property type="entry name" value="ARAC-FAMILY TRANSCRIPTIONAL REGULATOR"/>
    <property type="match status" value="1"/>
</dbReference>
<keyword evidence="4" id="KW-0812">Transmembrane</keyword>